<dbReference type="InterPro" id="IPR041489">
    <property type="entry name" value="PDZ_6"/>
</dbReference>
<dbReference type="SUPFAM" id="SSF50156">
    <property type="entry name" value="PDZ domain-like"/>
    <property type="match status" value="1"/>
</dbReference>
<dbReference type="EMBL" id="PYSV01000008">
    <property type="protein sequence ID" value="PTA68020.1"/>
    <property type="molecule type" value="Genomic_DNA"/>
</dbReference>
<evidence type="ECO:0000256" key="1">
    <source>
        <dbReference type="SAM" id="SignalP"/>
    </source>
</evidence>
<dbReference type="InterPro" id="IPR001478">
    <property type="entry name" value="PDZ"/>
</dbReference>
<dbReference type="AlphaFoldDB" id="A0A2T3W7Y1"/>
<accession>A0A2T3W7Y1</accession>
<feature type="chain" id="PRO_5015427263" description="PDZ domain-containing protein" evidence="1">
    <location>
        <begin position="21"/>
        <end position="425"/>
    </location>
</feature>
<dbReference type="Pfam" id="PF03572">
    <property type="entry name" value="Peptidase_S41"/>
    <property type="match status" value="1"/>
</dbReference>
<evidence type="ECO:0000313" key="3">
    <source>
        <dbReference type="EMBL" id="PTA68020.1"/>
    </source>
</evidence>
<name>A0A2T3W7Y1_9DEIO</name>
<comment type="caution">
    <text evidence="3">The sequence shown here is derived from an EMBL/GenBank/DDBJ whole genome shotgun (WGS) entry which is preliminary data.</text>
</comment>
<keyword evidence="4" id="KW-1185">Reference proteome</keyword>
<dbReference type="GO" id="GO:0030288">
    <property type="term" value="C:outer membrane-bounded periplasmic space"/>
    <property type="evidence" value="ECO:0007669"/>
    <property type="project" value="TreeGrafter"/>
</dbReference>
<evidence type="ECO:0000259" key="2">
    <source>
        <dbReference type="PROSITE" id="PS50106"/>
    </source>
</evidence>
<keyword evidence="1" id="KW-0732">Signal</keyword>
<sequence>MRTRWRVAALTLALVGSTFGTLGHAGGAGGPPTVDGRAVFDAAAQVLRTHYAGPAMGEIEARLAAQRRALLGRCAAAPCPLALGRAAVEAVVWSLDDPHTGVNWDAPALAQGAQQVTARRVWSGMLTDLRTPSTLQVVHVDHGGPAERAGLRPGDVVLAVNRRDDMAEAGLRASFLEEAEADQKPYVLRVRRGEQVLTVTVIPASWPAFAQPSLRWRGQVAVISVPNFVPGTGPAFNTLVTRAAAQGAAGLVVDLRWNGGGSAVDCLAAAQSLAGDRVNLVGVGRSGRPLPAWRTTPEAQAARARVRTPWVGPLALLVSARTASCGELLAYFGQRAGGMVVGQPTRGLMSSGTRAHDLPGGGLLFVSDVRPTLDGRVRLPGRVVPDCLLPDDAELSSQGRDTALEEALRVARGTKNCAGPRGSGR</sequence>
<dbReference type="SUPFAM" id="SSF52096">
    <property type="entry name" value="ClpP/crotonase"/>
    <property type="match status" value="1"/>
</dbReference>
<dbReference type="InterPro" id="IPR036034">
    <property type="entry name" value="PDZ_sf"/>
</dbReference>
<feature type="signal peptide" evidence="1">
    <location>
        <begin position="1"/>
        <end position="20"/>
    </location>
</feature>
<dbReference type="GO" id="GO:0008236">
    <property type="term" value="F:serine-type peptidase activity"/>
    <property type="evidence" value="ECO:0007669"/>
    <property type="project" value="InterPro"/>
</dbReference>
<dbReference type="PROSITE" id="PS50106">
    <property type="entry name" value="PDZ"/>
    <property type="match status" value="1"/>
</dbReference>
<dbReference type="InterPro" id="IPR005151">
    <property type="entry name" value="Tail-specific_protease"/>
</dbReference>
<feature type="domain" description="PDZ" evidence="2">
    <location>
        <begin position="137"/>
        <end position="179"/>
    </location>
</feature>
<organism evidence="3 4">
    <name type="scientific">Deinococcus arcticus</name>
    <dbReference type="NCBI Taxonomy" id="2136176"/>
    <lineage>
        <taxon>Bacteria</taxon>
        <taxon>Thermotogati</taxon>
        <taxon>Deinococcota</taxon>
        <taxon>Deinococci</taxon>
        <taxon>Deinococcales</taxon>
        <taxon>Deinococcaceae</taxon>
        <taxon>Deinococcus</taxon>
    </lineage>
</organism>
<dbReference type="InterPro" id="IPR029045">
    <property type="entry name" value="ClpP/crotonase-like_dom_sf"/>
</dbReference>
<dbReference type="Proteomes" id="UP000240317">
    <property type="component" value="Unassembled WGS sequence"/>
</dbReference>
<proteinExistence type="predicted"/>
<dbReference type="Gene3D" id="2.30.42.10">
    <property type="match status" value="1"/>
</dbReference>
<dbReference type="GO" id="GO:0004175">
    <property type="term" value="F:endopeptidase activity"/>
    <property type="evidence" value="ECO:0007669"/>
    <property type="project" value="TreeGrafter"/>
</dbReference>
<dbReference type="GO" id="GO:0006508">
    <property type="term" value="P:proteolysis"/>
    <property type="evidence" value="ECO:0007669"/>
    <property type="project" value="InterPro"/>
</dbReference>
<evidence type="ECO:0000313" key="4">
    <source>
        <dbReference type="Proteomes" id="UP000240317"/>
    </source>
</evidence>
<dbReference type="SMART" id="SM00245">
    <property type="entry name" value="TSPc"/>
    <property type="match status" value="1"/>
</dbReference>
<dbReference type="Pfam" id="PF17820">
    <property type="entry name" value="PDZ_6"/>
    <property type="match status" value="1"/>
</dbReference>
<dbReference type="Gene3D" id="3.90.226.10">
    <property type="entry name" value="2-enoyl-CoA Hydratase, Chain A, domain 1"/>
    <property type="match status" value="1"/>
</dbReference>
<dbReference type="PANTHER" id="PTHR32060:SF30">
    <property type="entry name" value="CARBOXY-TERMINAL PROCESSING PROTEASE CTPA"/>
    <property type="match status" value="1"/>
</dbReference>
<protein>
    <recommendedName>
        <fullName evidence="2">PDZ domain-containing protein</fullName>
    </recommendedName>
</protein>
<dbReference type="SMART" id="SM00228">
    <property type="entry name" value="PDZ"/>
    <property type="match status" value="1"/>
</dbReference>
<reference evidence="3 4" key="1">
    <citation type="submission" date="2018-03" db="EMBL/GenBank/DDBJ databases">
        <title>Draft genome of Deinococcus sp. OD32.</title>
        <authorList>
            <person name="Wang X.-P."/>
            <person name="Du Z.-J."/>
        </authorList>
    </citation>
    <scope>NUCLEOTIDE SEQUENCE [LARGE SCALE GENOMIC DNA]</scope>
    <source>
        <strain evidence="3 4">OD32</strain>
    </source>
</reference>
<dbReference type="PANTHER" id="PTHR32060">
    <property type="entry name" value="TAIL-SPECIFIC PROTEASE"/>
    <property type="match status" value="1"/>
</dbReference>
<dbReference type="GO" id="GO:0007165">
    <property type="term" value="P:signal transduction"/>
    <property type="evidence" value="ECO:0007669"/>
    <property type="project" value="TreeGrafter"/>
</dbReference>
<gene>
    <name evidence="3" type="ORF">C8263_09875</name>
</gene>